<sequence>MVTSTPNASQEIHRLQVTDSDIAIMERTPSPPLLISDPSISDTEGSLIKITAADCDCEHPLSSTQVMAEHSGSTTKTNPHVTFDR</sequence>
<evidence type="ECO:0000256" key="1">
    <source>
        <dbReference type="SAM" id="MobiDB-lite"/>
    </source>
</evidence>
<feature type="non-terminal residue" evidence="2">
    <location>
        <position position="85"/>
    </location>
</feature>
<name>A0A8J9UTZ0_9NEOP</name>
<gene>
    <name evidence="2" type="ORF">BINO364_LOCUS11859</name>
</gene>
<dbReference type="EMBL" id="OV170226">
    <property type="protein sequence ID" value="CAH0726396.1"/>
    <property type="molecule type" value="Genomic_DNA"/>
</dbReference>
<organism evidence="2 3">
    <name type="scientific">Brenthis ino</name>
    <name type="common">lesser marbled fritillary</name>
    <dbReference type="NCBI Taxonomy" id="405034"/>
    <lineage>
        <taxon>Eukaryota</taxon>
        <taxon>Metazoa</taxon>
        <taxon>Ecdysozoa</taxon>
        <taxon>Arthropoda</taxon>
        <taxon>Hexapoda</taxon>
        <taxon>Insecta</taxon>
        <taxon>Pterygota</taxon>
        <taxon>Neoptera</taxon>
        <taxon>Endopterygota</taxon>
        <taxon>Lepidoptera</taxon>
        <taxon>Glossata</taxon>
        <taxon>Ditrysia</taxon>
        <taxon>Papilionoidea</taxon>
        <taxon>Nymphalidae</taxon>
        <taxon>Heliconiinae</taxon>
        <taxon>Argynnini</taxon>
        <taxon>Brenthis</taxon>
    </lineage>
</organism>
<accession>A0A8J9UTZ0</accession>
<evidence type="ECO:0000313" key="2">
    <source>
        <dbReference type="EMBL" id="CAH0726396.1"/>
    </source>
</evidence>
<evidence type="ECO:0000313" key="3">
    <source>
        <dbReference type="Proteomes" id="UP000838878"/>
    </source>
</evidence>
<reference evidence="2" key="1">
    <citation type="submission" date="2021-12" db="EMBL/GenBank/DDBJ databases">
        <authorList>
            <person name="Martin H S."/>
        </authorList>
    </citation>
    <scope>NUCLEOTIDE SEQUENCE</scope>
</reference>
<dbReference type="AlphaFoldDB" id="A0A8J9UTZ0"/>
<dbReference type="Proteomes" id="UP000838878">
    <property type="component" value="Chromosome 6"/>
</dbReference>
<keyword evidence="3" id="KW-1185">Reference proteome</keyword>
<protein>
    <submittedName>
        <fullName evidence="2">Uncharacterized protein</fullName>
    </submittedName>
</protein>
<feature type="region of interest" description="Disordered" evidence="1">
    <location>
        <begin position="64"/>
        <end position="85"/>
    </location>
</feature>
<proteinExistence type="predicted"/>